<dbReference type="EMBL" id="BSXG01000243">
    <property type="protein sequence ID" value="GME33966.1"/>
    <property type="molecule type" value="Genomic_DNA"/>
</dbReference>
<gene>
    <name evidence="1" type="primary">g9421</name>
    <name evidence="1" type="ORF">NpPPO83_00009421</name>
</gene>
<proteinExistence type="predicted"/>
<evidence type="ECO:0000313" key="1">
    <source>
        <dbReference type="EMBL" id="GME33966.1"/>
    </source>
</evidence>
<name>A0ACB5SBP1_9PEZI</name>
<keyword evidence="2" id="KW-1185">Reference proteome</keyword>
<dbReference type="Proteomes" id="UP001165186">
    <property type="component" value="Unassembled WGS sequence"/>
</dbReference>
<evidence type="ECO:0000313" key="2">
    <source>
        <dbReference type="Proteomes" id="UP001165186"/>
    </source>
</evidence>
<sequence length="391" mass="42963">MADAAVIETWTLYSVGTLVIAARIYCRWKMVGIQSFKLDDYMIFFTWISYTGMTIAAHLVGLHGDLGAIPTNQRLSLTQEQADSLILGTKWFMVGWYTYVSLIWSLKVNMLFLYQRVVNGLWVAKFIKPTLVLVVGTWIAILILVSVACRPYDRMWQVWPDPGSVCKAQGATFLIPTLVCNLITDLCIMAIPAPVILPLRTTIWRKIGLYILFGAGIFVMTAAVLRVVFVLGLKNGKTAAIWSCREDIVAICVGQATMVRPVFTRKFWTGEYGPGSKGVSGPSARSKDGPISFELADQTIGGSGRKQSGFRKKDPYATTTMLATMQESESMEKIIDSASANSEGADGSRESVGSRRPERPADVESGGHQGDARASRHGEFLQPGYQHAGRA</sequence>
<accession>A0ACB5SBP1</accession>
<protein>
    <submittedName>
        <fullName evidence="1">Uncharacterized protein LTHEOB_548</fullName>
    </submittedName>
</protein>
<comment type="caution">
    <text evidence="1">The sequence shown here is derived from an EMBL/GenBank/DDBJ whole genome shotgun (WGS) entry which is preliminary data.</text>
</comment>
<reference evidence="1" key="1">
    <citation type="submission" date="2024-09" db="EMBL/GenBank/DDBJ databases">
        <title>Draft Genome Sequences of Neofusicoccum parvum.</title>
        <authorList>
            <person name="Ashida A."/>
            <person name="Camagna M."/>
            <person name="Tanaka A."/>
            <person name="Takemoto D."/>
        </authorList>
    </citation>
    <scope>NUCLEOTIDE SEQUENCE</scope>
    <source>
        <strain evidence="1">PPO83</strain>
    </source>
</reference>
<organism evidence="1 2">
    <name type="scientific">Neofusicoccum parvum</name>
    <dbReference type="NCBI Taxonomy" id="310453"/>
    <lineage>
        <taxon>Eukaryota</taxon>
        <taxon>Fungi</taxon>
        <taxon>Dikarya</taxon>
        <taxon>Ascomycota</taxon>
        <taxon>Pezizomycotina</taxon>
        <taxon>Dothideomycetes</taxon>
        <taxon>Dothideomycetes incertae sedis</taxon>
        <taxon>Botryosphaeriales</taxon>
        <taxon>Botryosphaeriaceae</taxon>
        <taxon>Neofusicoccum</taxon>
    </lineage>
</organism>